<comment type="caution">
    <text evidence="1">The sequence shown here is derived from an EMBL/GenBank/DDBJ whole genome shotgun (WGS) entry which is preliminary data.</text>
</comment>
<dbReference type="EMBL" id="JASBWS010000025">
    <property type="protein sequence ID" value="KAJ9110163.1"/>
    <property type="molecule type" value="Genomic_DNA"/>
</dbReference>
<keyword evidence="2" id="KW-1185">Reference proteome</keyword>
<evidence type="ECO:0000313" key="1">
    <source>
        <dbReference type="EMBL" id="KAJ9110163.1"/>
    </source>
</evidence>
<proteinExistence type="predicted"/>
<protein>
    <submittedName>
        <fullName evidence="1">Uncharacterized protein</fullName>
    </submittedName>
</protein>
<name>A0ACC2WFI2_9TREE</name>
<accession>A0ACC2WFI2</accession>
<reference evidence="1" key="1">
    <citation type="submission" date="2023-04" db="EMBL/GenBank/DDBJ databases">
        <title>Draft Genome sequencing of Naganishia species isolated from polar environments using Oxford Nanopore Technology.</title>
        <authorList>
            <person name="Leo P."/>
            <person name="Venkateswaran K."/>
        </authorList>
    </citation>
    <scope>NUCLEOTIDE SEQUENCE</scope>
    <source>
        <strain evidence="1">MNA-CCFEE 5262</strain>
    </source>
</reference>
<dbReference type="Proteomes" id="UP001230649">
    <property type="component" value="Unassembled WGS sequence"/>
</dbReference>
<organism evidence="1 2">
    <name type="scientific">Naganishia adeliensis</name>
    <dbReference type="NCBI Taxonomy" id="92952"/>
    <lineage>
        <taxon>Eukaryota</taxon>
        <taxon>Fungi</taxon>
        <taxon>Dikarya</taxon>
        <taxon>Basidiomycota</taxon>
        <taxon>Agaricomycotina</taxon>
        <taxon>Tremellomycetes</taxon>
        <taxon>Filobasidiales</taxon>
        <taxon>Filobasidiaceae</taxon>
        <taxon>Naganishia</taxon>
    </lineage>
</organism>
<sequence>MAEVTTTNDKSAPANPWQTDIRSPSPASSLDGQDATSGGTDDEAEVNGNTARGKRDRLCREDHAKVQINPFTIAAKNKRVKRHQVPPPKTGLVSSASGDGNTAGPRITLAMQGTERQIAPKPLSTLQTDNALPPTNETSTSKPDPPRPVVVNTKPIEKNVTTQANKKPSLPLKQNQQSVALGKTSKAKDKLSPIRFGRLPKIQEGSTRQFPIIQGLQRQEQIAKHQHENASSIVTAAARTQQTNKPLQRDTQDHDRILHHPRPAYLHDQRGIVGVGGGRMEEDESPRDTTQTAFSSRDAPMDSRQWVRTDGDEPYHASGYPRGMSERPMLPFSYHTNAIKEEPQYSPTGQTSWEYPARPLLAHNSSANNVDSPANNAYHRASPTPSLPRNNRVSLEPPIRHGRLSLPTAPRQDVYRGNQQETSSFSNNRSGHIPALPMNTRMSRDLNASKYFDGNRSIGATCAYGSAAGMEERAGGDDVFSEQDWSTLPIKRTSYNKNPISISTKPFRLPGKLFGGSQSADASRKSGPAHRSSDSATEVVIPLRRTKLTLFEPSPPKPTARN</sequence>
<gene>
    <name evidence="1" type="ORF">QFC20_003015</name>
</gene>
<evidence type="ECO:0000313" key="2">
    <source>
        <dbReference type="Proteomes" id="UP001230649"/>
    </source>
</evidence>